<name>A0ABV7PH46_9BURK</name>
<protein>
    <recommendedName>
        <fullName evidence="5">Lipoprotein</fullName>
    </recommendedName>
</protein>
<organism evidence="3 4">
    <name type="scientific">Massilia haematophila</name>
    <dbReference type="NCBI Taxonomy" id="457923"/>
    <lineage>
        <taxon>Bacteria</taxon>
        <taxon>Pseudomonadati</taxon>
        <taxon>Pseudomonadota</taxon>
        <taxon>Betaproteobacteria</taxon>
        <taxon>Burkholderiales</taxon>
        <taxon>Oxalobacteraceae</taxon>
        <taxon>Telluria group</taxon>
        <taxon>Massilia</taxon>
    </lineage>
</organism>
<gene>
    <name evidence="3" type="ORF">ACFOPH_09590</name>
</gene>
<evidence type="ECO:0008006" key="5">
    <source>
        <dbReference type="Google" id="ProtNLM"/>
    </source>
</evidence>
<comment type="caution">
    <text evidence="3">The sequence shown here is derived from an EMBL/GenBank/DDBJ whole genome shotgun (WGS) entry which is preliminary data.</text>
</comment>
<reference evidence="4" key="1">
    <citation type="journal article" date="2019" name="Int. J. Syst. Evol. Microbiol.">
        <title>The Global Catalogue of Microorganisms (GCM) 10K type strain sequencing project: providing services to taxonomists for standard genome sequencing and annotation.</title>
        <authorList>
            <consortium name="The Broad Institute Genomics Platform"/>
            <consortium name="The Broad Institute Genome Sequencing Center for Infectious Disease"/>
            <person name="Wu L."/>
            <person name="Ma J."/>
        </authorList>
    </citation>
    <scope>NUCLEOTIDE SEQUENCE [LARGE SCALE GENOMIC DNA]</scope>
    <source>
        <strain evidence="4">CCM 7480</strain>
    </source>
</reference>
<feature type="signal peptide" evidence="2">
    <location>
        <begin position="1"/>
        <end position="19"/>
    </location>
</feature>
<feature type="compositionally biased region" description="Polar residues" evidence="1">
    <location>
        <begin position="90"/>
        <end position="101"/>
    </location>
</feature>
<dbReference type="PROSITE" id="PS51257">
    <property type="entry name" value="PROKAR_LIPOPROTEIN"/>
    <property type="match status" value="1"/>
</dbReference>
<sequence>MKRTSFLIPCALAASALFATGCSRNTAPASDGVIQTKFPGQVTAGGGTSGEIIARTGRPVTDAIYAGGTPGIAGGAGGNTSGAAVGGTTRETGQGPSSGVTPPSGAMQGTQTQPGDTGTPSGPSAQDLNKGAASNAAPQGPAAPNQLEKK</sequence>
<feature type="region of interest" description="Disordered" evidence="1">
    <location>
        <begin position="62"/>
        <end position="150"/>
    </location>
</feature>
<dbReference type="Proteomes" id="UP001595665">
    <property type="component" value="Unassembled WGS sequence"/>
</dbReference>
<proteinExistence type="predicted"/>
<evidence type="ECO:0000313" key="3">
    <source>
        <dbReference type="EMBL" id="MFC3458498.1"/>
    </source>
</evidence>
<accession>A0ABV7PH46</accession>
<evidence type="ECO:0000256" key="2">
    <source>
        <dbReference type="SAM" id="SignalP"/>
    </source>
</evidence>
<feature type="compositionally biased region" description="Low complexity" evidence="1">
    <location>
        <begin position="131"/>
        <end position="150"/>
    </location>
</feature>
<dbReference type="EMBL" id="JBHRVV010000001">
    <property type="protein sequence ID" value="MFC3458498.1"/>
    <property type="molecule type" value="Genomic_DNA"/>
</dbReference>
<dbReference type="RefSeq" id="WP_379734946.1">
    <property type="nucleotide sequence ID" value="NZ_JBHRVV010000001.1"/>
</dbReference>
<feature type="compositionally biased region" description="Low complexity" evidence="1">
    <location>
        <begin position="108"/>
        <end position="124"/>
    </location>
</feature>
<feature type="chain" id="PRO_5046712744" description="Lipoprotein" evidence="2">
    <location>
        <begin position="20"/>
        <end position="150"/>
    </location>
</feature>
<evidence type="ECO:0000256" key="1">
    <source>
        <dbReference type="SAM" id="MobiDB-lite"/>
    </source>
</evidence>
<keyword evidence="2" id="KW-0732">Signal</keyword>
<feature type="compositionally biased region" description="Gly residues" evidence="1">
    <location>
        <begin position="68"/>
        <end position="80"/>
    </location>
</feature>
<evidence type="ECO:0000313" key="4">
    <source>
        <dbReference type="Proteomes" id="UP001595665"/>
    </source>
</evidence>
<keyword evidence="4" id="KW-1185">Reference proteome</keyword>